<dbReference type="AlphaFoldDB" id="A0A1R3J6D6"/>
<dbReference type="OrthoDB" id="2122982at2759"/>
<dbReference type="Proteomes" id="UP000188268">
    <property type="component" value="Unassembled WGS sequence"/>
</dbReference>
<dbReference type="STRING" id="210143.A0A1R3J6D6"/>
<reference evidence="1 2" key="1">
    <citation type="submission" date="2013-09" db="EMBL/GenBank/DDBJ databases">
        <title>Corchorus capsularis genome sequencing.</title>
        <authorList>
            <person name="Alam M."/>
            <person name="Haque M.S."/>
            <person name="Islam M.S."/>
            <person name="Emdad E.M."/>
            <person name="Islam M.M."/>
            <person name="Ahmed B."/>
            <person name="Halim A."/>
            <person name="Hossen Q.M.M."/>
            <person name="Hossain M.Z."/>
            <person name="Ahmed R."/>
            <person name="Khan M.M."/>
            <person name="Islam R."/>
            <person name="Rashid M.M."/>
            <person name="Khan S.A."/>
            <person name="Rahman M.S."/>
            <person name="Alam M."/>
        </authorList>
    </citation>
    <scope>NUCLEOTIDE SEQUENCE [LARGE SCALE GENOMIC DNA]</scope>
    <source>
        <strain evidence="2">cv. CVL-1</strain>
        <tissue evidence="1">Whole seedling</tissue>
    </source>
</reference>
<keyword evidence="2" id="KW-1185">Reference proteome</keyword>
<protein>
    <submittedName>
        <fullName evidence="1">Uncharacterized protein</fullName>
    </submittedName>
</protein>
<name>A0A1R3J6D6_COCAP</name>
<accession>A0A1R3J6D6</accession>
<comment type="caution">
    <text evidence="1">The sequence shown here is derived from an EMBL/GenBank/DDBJ whole genome shotgun (WGS) entry which is preliminary data.</text>
</comment>
<evidence type="ECO:0000313" key="1">
    <source>
        <dbReference type="EMBL" id="OMO90408.1"/>
    </source>
</evidence>
<dbReference type="EMBL" id="AWWV01008458">
    <property type="protein sequence ID" value="OMO90408.1"/>
    <property type="molecule type" value="Genomic_DNA"/>
</dbReference>
<proteinExistence type="predicted"/>
<dbReference type="Gramene" id="OMO90408">
    <property type="protein sequence ID" value="OMO90408"/>
    <property type="gene ID" value="CCACVL1_07371"/>
</dbReference>
<evidence type="ECO:0000313" key="2">
    <source>
        <dbReference type="Proteomes" id="UP000188268"/>
    </source>
</evidence>
<gene>
    <name evidence="1" type="ORF">CCACVL1_07371</name>
</gene>
<sequence length="107" mass="11728">MGILKKIVRDVNVSSKKEKISGDAEIPIKREKNLSNAKGSFGNLIQEECLMSWKRSRGRRSASCVICRARWSVYQEKYPNLTTYISQDEAAGDVGDSGGGDISLCAG</sequence>
<organism evidence="1 2">
    <name type="scientific">Corchorus capsularis</name>
    <name type="common">Jute</name>
    <dbReference type="NCBI Taxonomy" id="210143"/>
    <lineage>
        <taxon>Eukaryota</taxon>
        <taxon>Viridiplantae</taxon>
        <taxon>Streptophyta</taxon>
        <taxon>Embryophyta</taxon>
        <taxon>Tracheophyta</taxon>
        <taxon>Spermatophyta</taxon>
        <taxon>Magnoliopsida</taxon>
        <taxon>eudicotyledons</taxon>
        <taxon>Gunneridae</taxon>
        <taxon>Pentapetalae</taxon>
        <taxon>rosids</taxon>
        <taxon>malvids</taxon>
        <taxon>Malvales</taxon>
        <taxon>Malvaceae</taxon>
        <taxon>Grewioideae</taxon>
        <taxon>Apeibeae</taxon>
        <taxon>Corchorus</taxon>
    </lineage>
</organism>